<feature type="binding site" evidence="16">
    <location>
        <position position="649"/>
    </location>
    <ligand>
        <name>[4Fe-4S] cluster</name>
        <dbReference type="ChEBI" id="CHEBI:49883"/>
    </ligand>
</feature>
<dbReference type="AlphaFoldDB" id="A0A2Z5N543"/>
<keyword evidence="9 15" id="KW-0274">FAD</keyword>
<feature type="binding site" evidence="16">
    <location>
        <position position="687"/>
    </location>
    <ligand>
        <name>[4Fe-4S] cluster</name>
        <dbReference type="ChEBI" id="CHEBI:49883"/>
    </ligand>
</feature>
<sequence length="816" mass="89106">MRKMKLVMVGNGMAGVRTLEELFKLAPDLYDVTVFGAEPHPNYNRILLSPVLAGEQTLEQIVLNDYAWYEQHGVTLLTGRKVVKIDRVRRVVVADDGTEAPYDRLLLATGSNPFMLPIPGSGLDGVLGYRDIADTQAMIDASSHYRHAVVIGGGLLGLEAANGLKVRGMDVTVVHLAPTLLERQLDATAGELLRKSLEARGLKFLMGKQTAALESDGPDGDRVRAVRFADGDTLEADLVVMAVGIRPNTELAESTGLYCNRGIVVNDTMQTYDPRIYAVGECVSHRGIAYGLVAPLFEQAKVAANHLAEFGIGRYVGSVTSTKLKVTGIDLYSAGDFLGGEGTEDITLSDPLAGVYKKIVVKDDRIVGACLYGDTADGAWYFKLLREGRNIADIRETLMFGETSLGDTGHSGITHAAAMPDTAEVCGCNGICKGTIVGAIKEKGLFTLEDVRKHTKASASCGSCTGLVEQILMSTLGGDYSASPKAKPVCGCTDRTHAEVRTAIREHKLLSVPAAMHFLEWRTPNGCSTCRPALNYYCISTWPHEAKDDPQSRFINERAHANIQKDGTYSVVPRMWGGVTTADELRRIADVVDKYAIPTVKVTGGQRIDLLGVKKEDLPGVWHDLGMPSGHAYAKALRTVKTCVGSEWCRFGTQDSTLMGQQLERALWRMYAPHKVKLAVSGCPRNCAESGIKDVGVIGVDSGWEIYVGGNGGIKTEVAQFFCKVKTHEEVLEYAGAFLQLYREEGWYLERTVHYIERVGLDYVKARVLDDADNRVALWERLQFALKDEPDPWHDTDDAQVDLRQFTPIAVETAGR</sequence>
<evidence type="ECO:0000259" key="20">
    <source>
        <dbReference type="Pfam" id="PF07992"/>
    </source>
</evidence>
<dbReference type="InterPro" id="IPR017121">
    <property type="entry name" value="Nitrite_Rdtase_lsu"/>
</dbReference>
<feature type="binding site" evidence="16">
    <location>
        <position position="643"/>
    </location>
    <ligand>
        <name>[4Fe-4S] cluster</name>
        <dbReference type="ChEBI" id="CHEBI:49883"/>
    </ligand>
</feature>
<comment type="cofactor">
    <cofactor evidence="16">
        <name>[4Fe-4S] cluster</name>
        <dbReference type="ChEBI" id="CHEBI:49883"/>
    </cofactor>
    <text evidence="16">Binds 1 [4Fe-4S] cluster per subunit.</text>
</comment>
<dbReference type="SUPFAM" id="SSF56014">
    <property type="entry name" value="Nitrite and sulphite reductase 4Fe-4S domain-like"/>
    <property type="match status" value="1"/>
</dbReference>
<dbReference type="UniPathway" id="UPA00653"/>
<dbReference type="Pfam" id="PF07992">
    <property type="entry name" value="Pyr_redox_2"/>
    <property type="match status" value="1"/>
</dbReference>
<evidence type="ECO:0000313" key="23">
    <source>
        <dbReference type="Proteomes" id="UP000253104"/>
    </source>
</evidence>
<dbReference type="EMBL" id="CP024903">
    <property type="protein sequence ID" value="AXF24673.1"/>
    <property type="molecule type" value="Genomic_DNA"/>
</dbReference>
<dbReference type="PROSITE" id="PS00365">
    <property type="entry name" value="NIR_SIR"/>
    <property type="match status" value="1"/>
</dbReference>
<comment type="similarity">
    <text evidence="3">Belongs to the nitrite and sulfite reductase 4Fe-4S domain family.</text>
</comment>
<evidence type="ECO:0000259" key="18">
    <source>
        <dbReference type="Pfam" id="PF03460"/>
    </source>
</evidence>
<dbReference type="InterPro" id="IPR036188">
    <property type="entry name" value="FAD/NAD-bd_sf"/>
</dbReference>
<keyword evidence="5 16" id="KW-0349">Heme</keyword>
<feature type="domain" description="Nitrite/sulphite reductase 4Fe-4S" evidence="17">
    <location>
        <begin position="634"/>
        <end position="770"/>
    </location>
</feature>
<evidence type="ECO:0000313" key="22">
    <source>
        <dbReference type="EMBL" id="AXF24673.1"/>
    </source>
</evidence>
<dbReference type="InterPro" id="IPR007419">
    <property type="entry name" value="BFD-like_2Fe2S-bd_dom"/>
</dbReference>
<comment type="pathway">
    <text evidence="2">Nitrogen metabolism; nitrate reduction (assimilation).</text>
</comment>
<evidence type="ECO:0000256" key="15">
    <source>
        <dbReference type="PIRNR" id="PIRNR037149"/>
    </source>
</evidence>
<dbReference type="GO" id="GO:0050661">
    <property type="term" value="F:NADP binding"/>
    <property type="evidence" value="ECO:0007669"/>
    <property type="project" value="UniProtKB-UniRule"/>
</dbReference>
<proteinExistence type="inferred from homology"/>
<evidence type="ECO:0000256" key="14">
    <source>
        <dbReference type="ARBA" id="ARBA00034078"/>
    </source>
</evidence>
<feature type="binding site" evidence="16">
    <location>
        <position position="683"/>
    </location>
    <ligand>
        <name>[4Fe-4S] cluster</name>
        <dbReference type="ChEBI" id="CHEBI:49883"/>
    </ligand>
</feature>
<evidence type="ECO:0000259" key="21">
    <source>
        <dbReference type="Pfam" id="PF18267"/>
    </source>
</evidence>
<dbReference type="Gene3D" id="3.30.390.30">
    <property type="match status" value="1"/>
</dbReference>
<evidence type="ECO:0000256" key="7">
    <source>
        <dbReference type="ARBA" id="ARBA00022714"/>
    </source>
</evidence>
<dbReference type="GO" id="GO:0098809">
    <property type="term" value="F:nitrite reductase activity"/>
    <property type="evidence" value="ECO:0007669"/>
    <property type="project" value="InterPro"/>
</dbReference>
<dbReference type="PRINTS" id="PR00368">
    <property type="entry name" value="FADPNR"/>
</dbReference>
<dbReference type="GO" id="GO:0042128">
    <property type="term" value="P:nitrate assimilation"/>
    <property type="evidence" value="ECO:0007669"/>
    <property type="project" value="UniProtKB-UniRule"/>
</dbReference>
<dbReference type="Gene3D" id="3.30.413.10">
    <property type="entry name" value="Sulfite Reductase Hemoprotein, domain 1"/>
    <property type="match status" value="1"/>
</dbReference>
<dbReference type="NCBIfam" id="TIGR02374">
    <property type="entry name" value="nitri_red_nirB"/>
    <property type="match status" value="1"/>
</dbReference>
<keyword evidence="4 16" id="KW-0004">4Fe-4S</keyword>
<keyword evidence="12 16" id="KW-0411">Iron-sulfur</keyword>
<dbReference type="FunFam" id="3.50.50.60:FF:000033">
    <property type="entry name" value="Nitrite reductase [NAD(P)H], large subunit"/>
    <property type="match status" value="1"/>
</dbReference>
<feature type="domain" description="FAD/NAD(P)-binding" evidence="20">
    <location>
        <begin position="4"/>
        <end position="303"/>
    </location>
</feature>
<evidence type="ECO:0000256" key="2">
    <source>
        <dbReference type="ARBA" id="ARBA00005096"/>
    </source>
</evidence>
<evidence type="ECO:0000256" key="16">
    <source>
        <dbReference type="PIRSR" id="PIRSR037149-1"/>
    </source>
</evidence>
<dbReference type="Gene3D" id="3.50.50.60">
    <property type="entry name" value="FAD/NAD(P)-binding domain"/>
    <property type="match status" value="2"/>
</dbReference>
<name>A0A2Z5N543_BURPY</name>
<evidence type="ECO:0000259" key="19">
    <source>
        <dbReference type="Pfam" id="PF04324"/>
    </source>
</evidence>
<dbReference type="PIRSF" id="PIRSF037149">
    <property type="entry name" value="NirB"/>
    <property type="match status" value="1"/>
</dbReference>
<accession>A0A2Z5N543</accession>
<evidence type="ECO:0000256" key="9">
    <source>
        <dbReference type="ARBA" id="ARBA00022827"/>
    </source>
</evidence>
<dbReference type="Pfam" id="PF01077">
    <property type="entry name" value="NIR_SIR"/>
    <property type="match status" value="1"/>
</dbReference>
<feature type="domain" description="BFD-like [2Fe-2S]-binding" evidence="19">
    <location>
        <begin position="489"/>
        <end position="537"/>
    </location>
</feature>
<dbReference type="SUPFAM" id="SSF55124">
    <property type="entry name" value="Nitrite/Sulfite reductase N-terminal domain-like"/>
    <property type="match status" value="1"/>
</dbReference>
<evidence type="ECO:0000256" key="3">
    <source>
        <dbReference type="ARBA" id="ARBA00010429"/>
    </source>
</evidence>
<evidence type="ECO:0000259" key="17">
    <source>
        <dbReference type="Pfam" id="PF01077"/>
    </source>
</evidence>
<dbReference type="GO" id="GO:0051539">
    <property type="term" value="F:4 iron, 4 sulfur cluster binding"/>
    <property type="evidence" value="ECO:0007669"/>
    <property type="project" value="UniProtKB-KW"/>
</dbReference>
<evidence type="ECO:0000256" key="8">
    <source>
        <dbReference type="ARBA" id="ARBA00022723"/>
    </source>
</evidence>
<protein>
    <submittedName>
        <fullName evidence="22">Nitrite reductase large subunit</fullName>
    </submittedName>
</protein>
<dbReference type="InterPro" id="IPR052034">
    <property type="entry name" value="NasD-like"/>
</dbReference>
<dbReference type="GO" id="GO:0020037">
    <property type="term" value="F:heme binding"/>
    <property type="evidence" value="ECO:0007669"/>
    <property type="project" value="InterPro"/>
</dbReference>
<dbReference type="InterPro" id="IPR006067">
    <property type="entry name" value="NO2/SO3_Rdtase_4Fe4S_dom"/>
</dbReference>
<evidence type="ECO:0000256" key="11">
    <source>
        <dbReference type="ARBA" id="ARBA00023004"/>
    </source>
</evidence>
<dbReference type="InterPro" id="IPR041575">
    <property type="entry name" value="Rubredoxin_C"/>
</dbReference>
<dbReference type="RefSeq" id="WP_114181046.1">
    <property type="nucleotide sequence ID" value="NZ_CP024903.1"/>
</dbReference>
<dbReference type="InterPro" id="IPR005117">
    <property type="entry name" value="NiRdtase/SiRdtase_haem-b_fer"/>
</dbReference>
<dbReference type="CDD" id="cd19943">
    <property type="entry name" value="NirB_Fer2_BFD-like_1"/>
    <property type="match status" value="1"/>
</dbReference>
<dbReference type="InterPro" id="IPR006066">
    <property type="entry name" value="NO2/SO3_Rdtase_FeS/sirohaem_BS"/>
</dbReference>
<gene>
    <name evidence="22" type="ORF">CUJ89_30935</name>
</gene>
<dbReference type="PANTHER" id="PTHR43809:SF1">
    <property type="entry name" value="NITRITE REDUCTASE (NADH) LARGE SUBUNIT"/>
    <property type="match status" value="1"/>
</dbReference>
<reference evidence="22 23" key="1">
    <citation type="journal article" date="2018" name="ISME J.">
        <title>Involvement of Burkholderiaceae and sulfurous volatiles in disease-suppressive soils.</title>
        <authorList>
            <person name="Carrion V.J."/>
            <person name="Cordovez V."/>
            <person name="Tyc O."/>
            <person name="Etalo D.W."/>
            <person name="de Bruijn I."/>
            <person name="de Jager V.C."/>
            <person name="Medema M.H."/>
            <person name="Eberl L."/>
            <person name="Raaijmakers J.M."/>
        </authorList>
    </citation>
    <scope>NUCLEOTIDE SEQUENCE [LARGE SCALE GENOMIC DNA]</scope>
    <source>
        <strain evidence="23">mHSR5</strain>
    </source>
</reference>
<dbReference type="Pfam" id="PF18267">
    <property type="entry name" value="Rubredoxin_C"/>
    <property type="match status" value="1"/>
</dbReference>
<feature type="binding site" description="axial binding residue" evidence="16">
    <location>
        <position position="687"/>
    </location>
    <ligand>
        <name>siroheme</name>
        <dbReference type="ChEBI" id="CHEBI:60052"/>
    </ligand>
    <ligandPart>
        <name>Fe</name>
        <dbReference type="ChEBI" id="CHEBI:18248"/>
    </ligandPart>
</feature>
<dbReference type="PRINTS" id="PR00397">
    <property type="entry name" value="SIROHAEM"/>
</dbReference>
<dbReference type="InterPro" id="IPR012744">
    <property type="entry name" value="Nitri_red_NirB"/>
</dbReference>
<dbReference type="Gene3D" id="1.10.10.1100">
    <property type="entry name" value="BFD-like [2Fe-2S]-binding domain"/>
    <property type="match status" value="1"/>
</dbReference>
<evidence type="ECO:0000256" key="12">
    <source>
        <dbReference type="ARBA" id="ARBA00023014"/>
    </source>
</evidence>
<dbReference type="GO" id="GO:0051537">
    <property type="term" value="F:2 iron, 2 sulfur cluster binding"/>
    <property type="evidence" value="ECO:0007669"/>
    <property type="project" value="UniProtKB-KW"/>
</dbReference>
<organism evidence="22 23">
    <name type="scientific">Burkholderia pyrrocinia</name>
    <name type="common">Pseudomonas pyrrocinia</name>
    <dbReference type="NCBI Taxonomy" id="60550"/>
    <lineage>
        <taxon>Bacteria</taxon>
        <taxon>Pseudomonadati</taxon>
        <taxon>Pseudomonadota</taxon>
        <taxon>Betaproteobacteria</taxon>
        <taxon>Burkholderiales</taxon>
        <taxon>Burkholderiaceae</taxon>
        <taxon>Burkholderia</taxon>
        <taxon>Burkholderia cepacia complex</taxon>
    </lineage>
</organism>
<evidence type="ECO:0000256" key="5">
    <source>
        <dbReference type="ARBA" id="ARBA00022617"/>
    </source>
</evidence>
<keyword evidence="11 16" id="KW-0408">Iron</keyword>
<dbReference type="Proteomes" id="UP000253104">
    <property type="component" value="Chromosome mHSR5_B"/>
</dbReference>
<dbReference type="Gene3D" id="3.90.480.20">
    <property type="match status" value="1"/>
</dbReference>
<dbReference type="Pfam" id="PF03460">
    <property type="entry name" value="NIR_SIR_ferr"/>
    <property type="match status" value="1"/>
</dbReference>
<dbReference type="InterPro" id="IPR036136">
    <property type="entry name" value="Nit/Sulf_reduc_fer-like_dom_sf"/>
</dbReference>
<evidence type="ECO:0000256" key="4">
    <source>
        <dbReference type="ARBA" id="ARBA00022485"/>
    </source>
</evidence>
<dbReference type="PANTHER" id="PTHR43809">
    <property type="entry name" value="NITRITE REDUCTASE (NADH) LARGE SUBUNIT"/>
    <property type="match status" value="1"/>
</dbReference>
<keyword evidence="7" id="KW-0001">2Fe-2S</keyword>
<dbReference type="InterPro" id="IPR045854">
    <property type="entry name" value="NO2/SO3_Rdtase_4Fe4S_sf"/>
</dbReference>
<dbReference type="InterPro" id="IPR041854">
    <property type="entry name" value="BFD-like_2Fe2S-bd_dom_sf"/>
</dbReference>
<dbReference type="InterPro" id="IPR016156">
    <property type="entry name" value="FAD/NAD-linked_Rdtase_dimer_sf"/>
</dbReference>
<dbReference type="PRINTS" id="PR00411">
    <property type="entry name" value="PNDRDTASEI"/>
</dbReference>
<keyword evidence="8 16" id="KW-0479">Metal-binding</keyword>
<feature type="domain" description="BFD-like [2Fe-2S]-binding" evidence="19">
    <location>
        <begin position="425"/>
        <end position="472"/>
    </location>
</feature>
<feature type="domain" description="Nitrite/Sulfite reductase ferredoxin-like" evidence="18">
    <location>
        <begin position="564"/>
        <end position="625"/>
    </location>
</feature>
<keyword evidence="10" id="KW-0560">Oxidoreductase</keyword>
<evidence type="ECO:0000256" key="1">
    <source>
        <dbReference type="ARBA" id="ARBA00001974"/>
    </source>
</evidence>
<evidence type="ECO:0000256" key="10">
    <source>
        <dbReference type="ARBA" id="ARBA00023002"/>
    </source>
</evidence>
<evidence type="ECO:0000256" key="6">
    <source>
        <dbReference type="ARBA" id="ARBA00022630"/>
    </source>
</evidence>
<comment type="cofactor">
    <cofactor evidence="1 15">
        <name>FAD</name>
        <dbReference type="ChEBI" id="CHEBI:57692"/>
    </cofactor>
</comment>
<dbReference type="CDD" id="cd19944">
    <property type="entry name" value="NirB_Fer2_BFD-like_2"/>
    <property type="match status" value="1"/>
</dbReference>
<dbReference type="GO" id="GO:0046872">
    <property type="term" value="F:metal ion binding"/>
    <property type="evidence" value="ECO:0007669"/>
    <property type="project" value="UniProtKB-KW"/>
</dbReference>
<evidence type="ECO:0000256" key="13">
    <source>
        <dbReference type="ARBA" id="ARBA00023063"/>
    </source>
</evidence>
<keyword evidence="6 15" id="KW-0285">Flavoprotein</keyword>
<dbReference type="GO" id="GO:0050660">
    <property type="term" value="F:flavin adenine dinucleotide binding"/>
    <property type="evidence" value="ECO:0007669"/>
    <property type="project" value="UniProtKB-UniRule"/>
</dbReference>
<dbReference type="SUPFAM" id="SSF51905">
    <property type="entry name" value="FAD/NAD(P)-binding domain"/>
    <property type="match status" value="2"/>
</dbReference>
<dbReference type="Pfam" id="PF04324">
    <property type="entry name" value="Fer2_BFD"/>
    <property type="match status" value="2"/>
</dbReference>
<comment type="cofactor">
    <cofactor evidence="14">
        <name>[2Fe-2S] cluster</name>
        <dbReference type="ChEBI" id="CHEBI:190135"/>
    </cofactor>
</comment>
<dbReference type="InterPro" id="IPR023753">
    <property type="entry name" value="FAD/NAD-binding_dom"/>
</dbReference>
<comment type="cofactor">
    <cofactor evidence="16">
        <name>siroheme</name>
        <dbReference type="ChEBI" id="CHEBI:60052"/>
    </cofactor>
    <text evidence="16">Binds 1 siroheme per subunit.</text>
</comment>
<keyword evidence="13 15" id="KW-0534">Nitrate assimilation</keyword>
<dbReference type="OrthoDB" id="9768666at2"/>
<feature type="domain" description="NADH-rubredoxin oxidoreductase C-terminal" evidence="21">
    <location>
        <begin position="321"/>
        <end position="388"/>
    </location>
</feature>